<dbReference type="GO" id="GO:0008289">
    <property type="term" value="F:lipid binding"/>
    <property type="evidence" value="ECO:0007669"/>
    <property type="project" value="InterPro"/>
</dbReference>
<feature type="domain" description="Lipid-binding serum glycoprotein C-terminal" evidence="4">
    <location>
        <begin position="351"/>
        <end position="560"/>
    </location>
</feature>
<keyword evidence="2" id="KW-1015">Disulfide bond</keyword>
<dbReference type="GO" id="GO:0005615">
    <property type="term" value="C:extracellular space"/>
    <property type="evidence" value="ECO:0007669"/>
    <property type="project" value="TreeGrafter"/>
</dbReference>
<dbReference type="PANTHER" id="PTHR10504">
    <property type="entry name" value="BACTERICIDAL PERMEABILITY-INCREASING BPI PROTEIN-RELATED"/>
    <property type="match status" value="1"/>
</dbReference>
<dbReference type="InterPro" id="IPR001124">
    <property type="entry name" value="Lipid-bd_serum_glycop_C"/>
</dbReference>
<name>A0AA36GXP3_CYLNA</name>
<dbReference type="SUPFAM" id="SSF55394">
    <property type="entry name" value="Bactericidal permeability-increasing protein, BPI"/>
    <property type="match status" value="2"/>
</dbReference>
<comment type="similarity">
    <text evidence="1">Belongs to the BPI/LBP/Plunc superfamily. BPI/LBP family.</text>
</comment>
<dbReference type="EMBL" id="CATQJL010000223">
    <property type="protein sequence ID" value="CAJ0600234.1"/>
    <property type="molecule type" value="Genomic_DNA"/>
</dbReference>
<dbReference type="InterPro" id="IPR017942">
    <property type="entry name" value="Lipid-bd_serum_glycop_N"/>
</dbReference>
<evidence type="ECO:0008006" key="7">
    <source>
        <dbReference type="Google" id="ProtNLM"/>
    </source>
</evidence>
<accession>A0AA36GXP3</accession>
<feature type="domain" description="Lipid-binding serum glycoprotein N-terminal" evidence="3">
    <location>
        <begin position="48"/>
        <end position="271"/>
    </location>
</feature>
<proteinExistence type="inferred from homology"/>
<dbReference type="InterPro" id="IPR017943">
    <property type="entry name" value="Bactericidal_perm-incr_a/b_dom"/>
</dbReference>
<dbReference type="Gene3D" id="3.15.10.10">
    <property type="entry name" value="Bactericidal permeability-increasing protein, domain 1"/>
    <property type="match status" value="1"/>
</dbReference>
<dbReference type="Pfam" id="PF02886">
    <property type="entry name" value="LBP_BPI_CETP_C"/>
    <property type="match status" value="1"/>
</dbReference>
<organism evidence="5 6">
    <name type="scientific">Cylicocyclus nassatus</name>
    <name type="common">Nematode worm</name>
    <dbReference type="NCBI Taxonomy" id="53992"/>
    <lineage>
        <taxon>Eukaryota</taxon>
        <taxon>Metazoa</taxon>
        <taxon>Ecdysozoa</taxon>
        <taxon>Nematoda</taxon>
        <taxon>Chromadorea</taxon>
        <taxon>Rhabditida</taxon>
        <taxon>Rhabditina</taxon>
        <taxon>Rhabditomorpha</taxon>
        <taxon>Strongyloidea</taxon>
        <taxon>Strongylidae</taxon>
        <taxon>Cylicocyclus</taxon>
    </lineage>
</organism>
<gene>
    <name evidence="5" type="ORF">CYNAS_LOCUS12217</name>
</gene>
<dbReference type="Gene3D" id="3.15.20.10">
    <property type="entry name" value="Bactericidal permeability-increasing protein, domain 2"/>
    <property type="match status" value="1"/>
</dbReference>
<evidence type="ECO:0000259" key="3">
    <source>
        <dbReference type="SMART" id="SM00328"/>
    </source>
</evidence>
<protein>
    <recommendedName>
        <fullName evidence="7">Lipid-binding serum glycoprotein C-terminal domain-containing protein</fullName>
    </recommendedName>
</protein>
<evidence type="ECO:0000256" key="1">
    <source>
        <dbReference type="ARBA" id="ARBA00007292"/>
    </source>
</evidence>
<dbReference type="AlphaFoldDB" id="A0AA36GXP3"/>
<sequence>MNGFSTRWCGFTAISLLVVTVHAQPQLNPISDLLAGDANLAGPGVRVRVTTSGTAYVTRMVAKTLTPEIARAKMPFDPKPAVMDSLPTVTLSSMELLLFQTPEISDVVPRTPDVVAVSMRDMNLSVSAIGSGHIDDVPLTGSVTIHTNRFHLDVHVQIKRNTRGNPSLRVALCRAAANFPVMVTVQNSLTPESGARFADAVSRDGYKLFENLLCPRIIYLVEKRINQRFGLLSSKIALGDLNNFDMVKSLLAAQDEFRRTIRRNKAIARDVPFPRRRFVTRPLTRVQRQSRLQTFIDSFNMSRADSLILDYGMMEAPLISSRGIEIATSGEISRSGSRTPFGPHPISLPPPTSSAFLQVAVSDFVPNSLMYHGHRIGAFNTRVDPSTPQFGPVMRTTCDLTTGSLFCVGDLFPTLRDQNPGRGVAFMFSTLKAPAVIVRPPEHGGIRFQLTGLIEVLSIDANGDTPVGSMEIYIDASMKMKMTSRIVRGRVSLETIKLTSRSPQVLVQEELDDAGFLSREILQRIVNDILKQGVPIPVHPLFRLQKPKLTLGDRAMLLETNFQLNQRLIQQLTGERLV</sequence>
<reference evidence="5" key="1">
    <citation type="submission" date="2023-07" db="EMBL/GenBank/DDBJ databases">
        <authorList>
            <consortium name="CYATHOMIX"/>
        </authorList>
    </citation>
    <scope>NUCLEOTIDE SEQUENCE</scope>
    <source>
        <strain evidence="5">N/A</strain>
    </source>
</reference>
<dbReference type="Proteomes" id="UP001176961">
    <property type="component" value="Unassembled WGS sequence"/>
</dbReference>
<evidence type="ECO:0000313" key="5">
    <source>
        <dbReference type="EMBL" id="CAJ0600234.1"/>
    </source>
</evidence>
<evidence type="ECO:0000259" key="4">
    <source>
        <dbReference type="SMART" id="SM00329"/>
    </source>
</evidence>
<dbReference type="PANTHER" id="PTHR10504:SF139">
    <property type="entry name" value="BPI2 DOMAIN-CONTAINING PROTEIN"/>
    <property type="match status" value="1"/>
</dbReference>
<dbReference type="SMART" id="SM00328">
    <property type="entry name" value="BPI1"/>
    <property type="match status" value="1"/>
</dbReference>
<dbReference type="InterPro" id="IPR032942">
    <property type="entry name" value="BPI/LBP/Plunc"/>
</dbReference>
<keyword evidence="6" id="KW-1185">Reference proteome</keyword>
<evidence type="ECO:0000313" key="6">
    <source>
        <dbReference type="Proteomes" id="UP001176961"/>
    </source>
</evidence>
<dbReference type="SMART" id="SM00329">
    <property type="entry name" value="BPI2"/>
    <property type="match status" value="1"/>
</dbReference>
<evidence type="ECO:0000256" key="2">
    <source>
        <dbReference type="ARBA" id="ARBA00023157"/>
    </source>
</evidence>
<comment type="caution">
    <text evidence="5">The sequence shown here is derived from an EMBL/GenBank/DDBJ whole genome shotgun (WGS) entry which is preliminary data.</text>
</comment>